<organism evidence="2 3">
    <name type="scientific">Lysobacter hankyongensis</name>
    <dbReference type="NCBI Taxonomy" id="1176535"/>
    <lineage>
        <taxon>Bacteria</taxon>
        <taxon>Pseudomonadati</taxon>
        <taxon>Pseudomonadota</taxon>
        <taxon>Gammaproteobacteria</taxon>
        <taxon>Lysobacterales</taxon>
        <taxon>Lysobacteraceae</taxon>
        <taxon>Lysobacter</taxon>
    </lineage>
</organism>
<dbReference type="RefSeq" id="WP_345304859.1">
    <property type="nucleotide sequence ID" value="NZ_BAABJE010000030.1"/>
</dbReference>
<protein>
    <submittedName>
        <fullName evidence="2">Uncharacterized protein</fullName>
    </submittedName>
</protein>
<reference evidence="3" key="1">
    <citation type="journal article" date="2019" name="Int. J. Syst. Evol. Microbiol.">
        <title>The Global Catalogue of Microorganisms (GCM) 10K type strain sequencing project: providing services to taxonomists for standard genome sequencing and annotation.</title>
        <authorList>
            <consortium name="The Broad Institute Genomics Platform"/>
            <consortium name="The Broad Institute Genome Sequencing Center for Infectious Disease"/>
            <person name="Wu L."/>
            <person name="Ma J."/>
        </authorList>
    </citation>
    <scope>NUCLEOTIDE SEQUENCE [LARGE SCALE GENOMIC DNA]</scope>
    <source>
        <strain evidence="3">JCM 18204</strain>
    </source>
</reference>
<dbReference type="EMBL" id="BAABJE010000030">
    <property type="protein sequence ID" value="GAA4806917.1"/>
    <property type="molecule type" value="Genomic_DNA"/>
</dbReference>
<sequence length="91" mass="10003">MSNVIQFLESMGANAAMARMNAADYEAAIAMLDADQESREALVLRDHSKLNDLLDGRPFMMCMVAAPEEKPQQDEDVPGDGEDGEEKKQAE</sequence>
<evidence type="ECO:0000313" key="2">
    <source>
        <dbReference type="EMBL" id="GAA4806917.1"/>
    </source>
</evidence>
<evidence type="ECO:0000313" key="3">
    <source>
        <dbReference type="Proteomes" id="UP001499959"/>
    </source>
</evidence>
<feature type="compositionally biased region" description="Acidic residues" evidence="1">
    <location>
        <begin position="74"/>
        <end position="84"/>
    </location>
</feature>
<accession>A0ABP9C971</accession>
<dbReference type="Proteomes" id="UP001499959">
    <property type="component" value="Unassembled WGS sequence"/>
</dbReference>
<name>A0ABP9C971_9GAMM</name>
<evidence type="ECO:0000256" key="1">
    <source>
        <dbReference type="SAM" id="MobiDB-lite"/>
    </source>
</evidence>
<keyword evidence="3" id="KW-1185">Reference proteome</keyword>
<comment type="caution">
    <text evidence="2">The sequence shown here is derived from an EMBL/GenBank/DDBJ whole genome shotgun (WGS) entry which is preliminary data.</text>
</comment>
<proteinExistence type="predicted"/>
<feature type="region of interest" description="Disordered" evidence="1">
    <location>
        <begin position="65"/>
        <end position="91"/>
    </location>
</feature>
<gene>
    <name evidence="2" type="ORF">GCM10023307_37030</name>
</gene>